<evidence type="ECO:0000313" key="2">
    <source>
        <dbReference type="Proteomes" id="UP000326757"/>
    </source>
</evidence>
<proteinExistence type="predicted"/>
<name>A0A5N6KCM5_MONLA</name>
<organism evidence="1 2">
    <name type="scientific">Monilinia laxa</name>
    <name type="common">Brown rot fungus</name>
    <name type="synonym">Sclerotinia laxa</name>
    <dbReference type="NCBI Taxonomy" id="61186"/>
    <lineage>
        <taxon>Eukaryota</taxon>
        <taxon>Fungi</taxon>
        <taxon>Dikarya</taxon>
        <taxon>Ascomycota</taxon>
        <taxon>Pezizomycotina</taxon>
        <taxon>Leotiomycetes</taxon>
        <taxon>Helotiales</taxon>
        <taxon>Sclerotiniaceae</taxon>
        <taxon>Monilinia</taxon>
    </lineage>
</organism>
<sequence length="109" mass="12397">MPTSYSICLPTYLLAIYLSTYLSPTAYQYLPTHLSSTDSYLPTPTYYLAQEPHQFLDLHPRSQNPKLSKDKHLPSFSLAPPTSYLISRNYQNHTVNFGKAGLLTILNPF</sequence>
<evidence type="ECO:0000313" key="1">
    <source>
        <dbReference type="EMBL" id="KAB8301193.1"/>
    </source>
</evidence>
<comment type="caution">
    <text evidence="1">The sequence shown here is derived from an EMBL/GenBank/DDBJ whole genome shotgun (WGS) entry which is preliminary data.</text>
</comment>
<dbReference type="AlphaFoldDB" id="A0A5N6KCM5"/>
<reference evidence="1 2" key="1">
    <citation type="submission" date="2019-06" db="EMBL/GenBank/DDBJ databases">
        <title>Genome Sequence of the Brown Rot Fungal Pathogen Monilinia laxa.</title>
        <authorList>
            <person name="De Miccolis Angelini R.M."/>
            <person name="Landi L."/>
            <person name="Abate D."/>
            <person name="Pollastro S."/>
            <person name="Romanazzi G."/>
            <person name="Faretra F."/>
        </authorList>
    </citation>
    <scope>NUCLEOTIDE SEQUENCE [LARGE SCALE GENOMIC DNA]</scope>
    <source>
        <strain evidence="1 2">Mlax316</strain>
    </source>
</reference>
<gene>
    <name evidence="1" type="ORF">EYC80_003086</name>
</gene>
<accession>A0A5N6KCM5</accession>
<protein>
    <submittedName>
        <fullName evidence="1">Uncharacterized protein</fullName>
    </submittedName>
</protein>
<keyword evidence="2" id="KW-1185">Reference proteome</keyword>
<dbReference type="EMBL" id="VIGI01000004">
    <property type="protein sequence ID" value="KAB8301193.1"/>
    <property type="molecule type" value="Genomic_DNA"/>
</dbReference>
<dbReference type="Proteomes" id="UP000326757">
    <property type="component" value="Unassembled WGS sequence"/>
</dbReference>